<protein>
    <submittedName>
        <fullName evidence="2">Uncharacterized protein</fullName>
    </submittedName>
</protein>
<feature type="region of interest" description="Disordered" evidence="1">
    <location>
        <begin position="94"/>
        <end position="139"/>
    </location>
</feature>
<evidence type="ECO:0000313" key="3">
    <source>
        <dbReference type="Proteomes" id="UP001153269"/>
    </source>
</evidence>
<dbReference type="AlphaFoldDB" id="A0A9N7VDD1"/>
<name>A0A9N7VDD1_PLEPL</name>
<feature type="region of interest" description="Disordered" evidence="1">
    <location>
        <begin position="43"/>
        <end position="62"/>
    </location>
</feature>
<evidence type="ECO:0000313" key="2">
    <source>
        <dbReference type="EMBL" id="CAB1447304.1"/>
    </source>
</evidence>
<evidence type="ECO:0000256" key="1">
    <source>
        <dbReference type="SAM" id="MobiDB-lite"/>
    </source>
</evidence>
<proteinExistence type="predicted"/>
<comment type="caution">
    <text evidence="2">The sequence shown here is derived from an EMBL/GenBank/DDBJ whole genome shotgun (WGS) entry which is preliminary data.</text>
</comment>
<organism evidence="2 3">
    <name type="scientific">Pleuronectes platessa</name>
    <name type="common">European plaice</name>
    <dbReference type="NCBI Taxonomy" id="8262"/>
    <lineage>
        <taxon>Eukaryota</taxon>
        <taxon>Metazoa</taxon>
        <taxon>Chordata</taxon>
        <taxon>Craniata</taxon>
        <taxon>Vertebrata</taxon>
        <taxon>Euteleostomi</taxon>
        <taxon>Actinopterygii</taxon>
        <taxon>Neopterygii</taxon>
        <taxon>Teleostei</taxon>
        <taxon>Neoteleostei</taxon>
        <taxon>Acanthomorphata</taxon>
        <taxon>Carangaria</taxon>
        <taxon>Pleuronectiformes</taxon>
        <taxon>Pleuronectoidei</taxon>
        <taxon>Pleuronectidae</taxon>
        <taxon>Pleuronectes</taxon>
    </lineage>
</organism>
<reference evidence="2" key="1">
    <citation type="submission" date="2020-03" db="EMBL/GenBank/DDBJ databases">
        <authorList>
            <person name="Weist P."/>
        </authorList>
    </citation>
    <scope>NUCLEOTIDE SEQUENCE</scope>
</reference>
<dbReference type="EMBL" id="CADEAL010003941">
    <property type="protein sequence ID" value="CAB1447304.1"/>
    <property type="molecule type" value="Genomic_DNA"/>
</dbReference>
<accession>A0A9N7VDD1</accession>
<gene>
    <name evidence="2" type="ORF">PLEPLA_LOCUS34998</name>
</gene>
<keyword evidence="3" id="KW-1185">Reference proteome</keyword>
<dbReference type="Proteomes" id="UP001153269">
    <property type="component" value="Unassembled WGS sequence"/>
</dbReference>
<sequence length="139" mass="14440">MTEVEDRSVHELLYFTLSKLANNPEGKCSGASKEVAAALPVSGRGKQLMTTEEERDGGGGSRLRVRQVGTTAAAPARAAGPSVELQLLRGIRGEEAGKVATASGEPVRGGRESRPGGRRRQGQGRPGAEVTPPAAEPAR</sequence>